<protein>
    <submittedName>
        <fullName evidence="2">Uncharacterized protein</fullName>
    </submittedName>
</protein>
<proteinExistence type="predicted"/>
<dbReference type="EMBL" id="LAZR01022963">
    <property type="protein sequence ID" value="KKL80083.1"/>
    <property type="molecule type" value="Genomic_DNA"/>
</dbReference>
<reference evidence="2" key="1">
    <citation type="journal article" date="2015" name="Nature">
        <title>Complex archaea that bridge the gap between prokaryotes and eukaryotes.</title>
        <authorList>
            <person name="Spang A."/>
            <person name="Saw J.H."/>
            <person name="Jorgensen S.L."/>
            <person name="Zaremba-Niedzwiedzka K."/>
            <person name="Martijn J."/>
            <person name="Lind A.E."/>
            <person name="van Eijk R."/>
            <person name="Schleper C."/>
            <person name="Guy L."/>
            <person name="Ettema T.J."/>
        </authorList>
    </citation>
    <scope>NUCLEOTIDE SEQUENCE</scope>
</reference>
<accession>A0A0F9F106</accession>
<comment type="caution">
    <text evidence="2">The sequence shown here is derived from an EMBL/GenBank/DDBJ whole genome shotgun (WGS) entry which is preliminary data.</text>
</comment>
<organism evidence="2">
    <name type="scientific">marine sediment metagenome</name>
    <dbReference type="NCBI Taxonomy" id="412755"/>
    <lineage>
        <taxon>unclassified sequences</taxon>
        <taxon>metagenomes</taxon>
        <taxon>ecological metagenomes</taxon>
    </lineage>
</organism>
<evidence type="ECO:0000256" key="1">
    <source>
        <dbReference type="SAM" id="MobiDB-lite"/>
    </source>
</evidence>
<dbReference type="AlphaFoldDB" id="A0A0F9F106"/>
<feature type="compositionally biased region" description="Polar residues" evidence="1">
    <location>
        <begin position="223"/>
        <end position="236"/>
    </location>
</feature>
<feature type="region of interest" description="Disordered" evidence="1">
    <location>
        <begin position="216"/>
        <end position="254"/>
    </location>
</feature>
<sequence>MARYRPLYKTFWKDDDVQEFSPNHKLLFIYLTTNEAVTESGIYHITPRTIAHETGLDTEWIKEQLTKGFTRNILNDPPNRLIFIRKIRKYNTGGSPKLIDKAILTDYNLSSYSPLWQDFLLEYPVYKPLLNGCVTVDEPLETIPATTPELPETPPDDSKSTFEEYVESLKAESDYKSINFDEELKKFNLYWGEGKRKLKRPKLALRNWMNNALKYDKEKENGTHQGSNKTSRNAEGNTGRDKFVTGKYGKVVKR</sequence>
<evidence type="ECO:0000313" key="2">
    <source>
        <dbReference type="EMBL" id="KKL80083.1"/>
    </source>
</evidence>
<name>A0A0F9F106_9ZZZZ</name>
<gene>
    <name evidence="2" type="ORF">LCGC14_2008350</name>
</gene>